<comment type="caution">
    <text evidence="1">The sequence shown here is derived from an EMBL/GenBank/DDBJ whole genome shotgun (WGS) entry which is preliminary data.</text>
</comment>
<dbReference type="InterPro" id="IPR007438">
    <property type="entry name" value="DUF488"/>
</dbReference>
<dbReference type="Proteomes" id="UP000574717">
    <property type="component" value="Unassembled WGS sequence"/>
</dbReference>
<dbReference type="EMBL" id="BLRU01000029">
    <property type="protein sequence ID" value="GFP19017.1"/>
    <property type="molecule type" value="Genomic_DNA"/>
</dbReference>
<dbReference type="RefSeq" id="WP_176235312.1">
    <property type="nucleotide sequence ID" value="NZ_BLRU01000029.1"/>
</dbReference>
<evidence type="ECO:0000313" key="1">
    <source>
        <dbReference type="EMBL" id="GFP19017.1"/>
    </source>
</evidence>
<name>A0A6V8NG27_9ACTN</name>
<dbReference type="InterPro" id="IPR014519">
    <property type="entry name" value="UCP024492"/>
</dbReference>
<organism evidence="1 4">
    <name type="scientific">Candidatus Hakubella thermalkaliphila</name>
    <dbReference type="NCBI Taxonomy" id="2754717"/>
    <lineage>
        <taxon>Bacteria</taxon>
        <taxon>Bacillati</taxon>
        <taxon>Actinomycetota</taxon>
        <taxon>Actinomycetota incertae sedis</taxon>
        <taxon>Candidatus Hakubellales</taxon>
        <taxon>Candidatus Hakubellaceae</taxon>
        <taxon>Candidatus Hakubella</taxon>
    </lineage>
</organism>
<evidence type="ECO:0008006" key="5">
    <source>
        <dbReference type="Google" id="ProtNLM"/>
    </source>
</evidence>
<evidence type="ECO:0000313" key="3">
    <source>
        <dbReference type="Proteomes" id="UP000569018"/>
    </source>
</evidence>
<reference evidence="3 4" key="1">
    <citation type="journal article" date="2020" name="Front. Microbiol.">
        <title>Single-cell genomics of novel Actinobacteria with the Wood-Ljungdahl pathway discovered in a serpentinizing system.</title>
        <authorList>
            <person name="Merino N."/>
            <person name="Kawai M."/>
            <person name="Boyd E.S."/>
            <person name="Colman D.R."/>
            <person name="McGlynn S.E."/>
            <person name="Nealson K.H."/>
            <person name="Kurokawa K."/>
            <person name="Hongoh Y."/>
        </authorList>
    </citation>
    <scope>NUCLEOTIDE SEQUENCE [LARGE SCALE GENOMIC DNA]</scope>
    <source>
        <strain evidence="1 4">S03</strain>
        <strain evidence="2 3">S47</strain>
    </source>
</reference>
<dbReference type="PANTHER" id="PTHR39337:SF1">
    <property type="entry name" value="BLR5642 PROTEIN"/>
    <property type="match status" value="1"/>
</dbReference>
<sequence length="145" mass="17320">MMDYNCATNFFESHLKSISIGIKIGCYDIQCLVDVRRFPTSRFKWFKRERLAEVCKEAGLDYFYLGQEPGGYRKGGYEEYIKSLEFREALEELKKIAASKRTAFMCSERFPWKCHRRFIAFHLEREGWEVVHIIDKERTWQPKPG</sequence>
<dbReference type="PANTHER" id="PTHR39337">
    <property type="entry name" value="BLR5642 PROTEIN"/>
    <property type="match status" value="1"/>
</dbReference>
<dbReference type="Pfam" id="PF04343">
    <property type="entry name" value="DUF488"/>
    <property type="match status" value="1"/>
</dbReference>
<gene>
    <name evidence="1" type="ORF">HKBW3S03_00521</name>
    <name evidence="2" type="ORF">HKBW3S47_00287</name>
</gene>
<dbReference type="Proteomes" id="UP000569018">
    <property type="component" value="Unassembled WGS sequence"/>
</dbReference>
<protein>
    <recommendedName>
        <fullName evidence="5">DUF488 domain-containing protein</fullName>
    </recommendedName>
</protein>
<evidence type="ECO:0000313" key="4">
    <source>
        <dbReference type="Proteomes" id="UP000574717"/>
    </source>
</evidence>
<evidence type="ECO:0000313" key="2">
    <source>
        <dbReference type="EMBL" id="GFP38586.1"/>
    </source>
</evidence>
<proteinExistence type="predicted"/>
<dbReference type="PIRSF" id="PIRSF024492">
    <property type="entry name" value="UCP024492"/>
    <property type="match status" value="1"/>
</dbReference>
<dbReference type="EMBL" id="BLSD01000008">
    <property type="protein sequence ID" value="GFP38586.1"/>
    <property type="molecule type" value="Genomic_DNA"/>
</dbReference>
<dbReference type="AlphaFoldDB" id="A0A6V8NG27"/>
<accession>A0A6V8NG27</accession>